<dbReference type="EMBL" id="JACPRF010000411">
    <property type="protein sequence ID" value="MBI2877883.1"/>
    <property type="molecule type" value="Genomic_DNA"/>
</dbReference>
<comment type="function">
    <text evidence="1 7">Catalyzes the decarboxylation of orotidine 5'-monophosphate (OMP) to uridine 5'-monophosphate (UMP).</text>
</comment>
<feature type="active site" description="For OMPdecase activity" evidence="8">
    <location>
        <position position="68"/>
    </location>
</feature>
<dbReference type="Gene3D" id="3.20.20.70">
    <property type="entry name" value="Aldolase class I"/>
    <property type="match status" value="1"/>
</dbReference>
<comment type="similarity">
    <text evidence="7">Belongs to the OMP decarboxylase family. Type 1 subfamily.</text>
</comment>
<evidence type="ECO:0000256" key="2">
    <source>
        <dbReference type="ARBA" id="ARBA00004861"/>
    </source>
</evidence>
<feature type="binding site" evidence="7 9">
    <location>
        <position position="39"/>
    </location>
    <ligand>
        <name>substrate</name>
    </ligand>
</feature>
<feature type="binding site" evidence="7 9">
    <location>
        <position position="195"/>
    </location>
    <ligand>
        <name>substrate</name>
    </ligand>
</feature>
<dbReference type="AlphaFoldDB" id="A0A932CQZ4"/>
<gene>
    <name evidence="7 12" type="primary">pyrF</name>
    <name evidence="12" type="ORF">HYY20_13490</name>
</gene>
<dbReference type="NCBIfam" id="TIGR01740">
    <property type="entry name" value="pyrF"/>
    <property type="match status" value="1"/>
</dbReference>
<reference evidence="12" key="1">
    <citation type="submission" date="2020-07" db="EMBL/GenBank/DDBJ databases">
        <title>Huge and variable diversity of episymbiotic CPR bacteria and DPANN archaea in groundwater ecosystems.</title>
        <authorList>
            <person name="He C.Y."/>
            <person name="Keren R."/>
            <person name="Whittaker M."/>
            <person name="Farag I.F."/>
            <person name="Doudna J."/>
            <person name="Cate J.H.D."/>
            <person name="Banfield J.F."/>
        </authorList>
    </citation>
    <scope>NUCLEOTIDE SEQUENCE</scope>
    <source>
        <strain evidence="12">NC_groundwater_672_Ag_B-0.1um_62_36</strain>
    </source>
</reference>
<dbReference type="SMART" id="SM00934">
    <property type="entry name" value="OMPdecase"/>
    <property type="match status" value="1"/>
</dbReference>
<feature type="binding site" evidence="7 9">
    <location>
        <position position="17"/>
    </location>
    <ligand>
        <name>substrate</name>
    </ligand>
</feature>
<evidence type="ECO:0000256" key="6">
    <source>
        <dbReference type="ARBA" id="ARBA00049157"/>
    </source>
</evidence>
<feature type="active site" description="For OMPdecase activity" evidence="8">
    <location>
        <position position="66"/>
    </location>
</feature>
<dbReference type="GO" id="GO:0044205">
    <property type="term" value="P:'de novo' UMP biosynthetic process"/>
    <property type="evidence" value="ECO:0007669"/>
    <property type="project" value="UniProtKB-UniRule"/>
</dbReference>
<dbReference type="InterPro" id="IPR018089">
    <property type="entry name" value="OMPdecase_AS"/>
</dbReference>
<feature type="active site" description="Proton donor" evidence="7">
    <location>
        <position position="68"/>
    </location>
</feature>
<protein>
    <recommendedName>
        <fullName evidence="7">Orotidine 5'-phosphate decarboxylase</fullName>
        <ecNumber evidence="7">4.1.1.23</ecNumber>
    </recommendedName>
    <alternativeName>
        <fullName evidence="7">OMP decarboxylase</fullName>
        <shortName evidence="7">OMPDCase</shortName>
        <shortName evidence="7">OMPdecase</shortName>
    </alternativeName>
</protein>
<keyword evidence="5 7" id="KW-0456">Lyase</keyword>
<comment type="pathway">
    <text evidence="2 7 10">Pyrimidine metabolism; UMP biosynthesis via de novo pathway; UMP from orotate: step 2/2.</text>
</comment>
<evidence type="ECO:0000256" key="10">
    <source>
        <dbReference type="RuleBase" id="RU000512"/>
    </source>
</evidence>
<evidence type="ECO:0000256" key="8">
    <source>
        <dbReference type="PIRSR" id="PIRSR614732-1"/>
    </source>
</evidence>
<evidence type="ECO:0000313" key="12">
    <source>
        <dbReference type="EMBL" id="MBI2877883.1"/>
    </source>
</evidence>
<dbReference type="Proteomes" id="UP000769766">
    <property type="component" value="Unassembled WGS sequence"/>
</dbReference>
<feature type="active site" description="For OMPdecase activity" evidence="8">
    <location>
        <position position="71"/>
    </location>
</feature>
<dbReference type="InterPro" id="IPR013785">
    <property type="entry name" value="Aldolase_TIM"/>
</dbReference>
<dbReference type="PANTHER" id="PTHR32119:SF2">
    <property type="entry name" value="OROTIDINE 5'-PHOSPHATE DECARBOXYLASE"/>
    <property type="match status" value="1"/>
</dbReference>
<feature type="binding site" evidence="7 9">
    <location>
        <position position="130"/>
    </location>
    <ligand>
        <name>substrate</name>
    </ligand>
</feature>
<dbReference type="CDD" id="cd04725">
    <property type="entry name" value="OMP_decarboxylase_like"/>
    <property type="match status" value="1"/>
</dbReference>
<dbReference type="InterPro" id="IPR014732">
    <property type="entry name" value="OMPdecase"/>
</dbReference>
<feature type="binding site" evidence="7 9">
    <location>
        <position position="224"/>
    </location>
    <ligand>
        <name>substrate</name>
    </ligand>
</feature>
<dbReference type="InterPro" id="IPR001754">
    <property type="entry name" value="OMPdeCOase_dom"/>
</dbReference>
<dbReference type="EC" id="4.1.1.23" evidence="7"/>
<evidence type="ECO:0000256" key="3">
    <source>
        <dbReference type="ARBA" id="ARBA00022793"/>
    </source>
</evidence>
<dbReference type="HAMAP" id="MF_01200_B">
    <property type="entry name" value="OMPdecase_type1_B"/>
    <property type="match status" value="1"/>
</dbReference>
<sequence>MLKADLSPRDRLILALDVENYAQAQAWVEKLKDRVGAFKVGTPLFIRLGPPLLEMIRRQGKPFFLDLKFHDIPRTVARSAEEVTRLEAFGFNIHVSGGFRMMQECVEASRQIAEQEGFSPPLLLGVTLLTSLLEEADLALLGIQGREALQERVLLMARKVQAAGLDGVITSPQEVGLIRQGGFPREFVVMTPGIRPSGTAKDDHQRTETPRKAIEEGADLIVVGRPILGASDPIAVCEEIVREIEEGLQGRKTR</sequence>
<evidence type="ECO:0000256" key="9">
    <source>
        <dbReference type="PIRSR" id="PIRSR614732-2"/>
    </source>
</evidence>
<comment type="subunit">
    <text evidence="7">Homodimer.</text>
</comment>
<dbReference type="GO" id="GO:0006207">
    <property type="term" value="P:'de novo' pyrimidine nucleobase biosynthetic process"/>
    <property type="evidence" value="ECO:0007669"/>
    <property type="project" value="InterPro"/>
</dbReference>
<keyword evidence="3 7" id="KW-0210">Decarboxylase</keyword>
<dbReference type="NCBIfam" id="NF001273">
    <property type="entry name" value="PRK00230.1"/>
    <property type="match status" value="1"/>
</dbReference>
<comment type="caution">
    <text evidence="12">The sequence shown here is derived from an EMBL/GenBank/DDBJ whole genome shotgun (WGS) entry which is preliminary data.</text>
</comment>
<feature type="binding site" evidence="7">
    <location>
        <begin position="66"/>
        <end position="75"/>
    </location>
    <ligand>
        <name>substrate</name>
    </ligand>
</feature>
<proteinExistence type="inferred from homology"/>
<evidence type="ECO:0000256" key="7">
    <source>
        <dbReference type="HAMAP-Rule" id="MF_01200"/>
    </source>
</evidence>
<dbReference type="PANTHER" id="PTHR32119">
    <property type="entry name" value="OROTIDINE 5'-PHOSPHATE DECARBOXYLASE"/>
    <property type="match status" value="1"/>
</dbReference>
<feature type="binding site" evidence="7 9">
    <location>
        <position position="225"/>
    </location>
    <ligand>
        <name>substrate</name>
    </ligand>
</feature>
<evidence type="ECO:0000256" key="1">
    <source>
        <dbReference type="ARBA" id="ARBA00002356"/>
    </source>
</evidence>
<comment type="caution">
    <text evidence="7">Lacks conserved residue(s) required for the propagation of feature annotation.</text>
</comment>
<dbReference type="InterPro" id="IPR011060">
    <property type="entry name" value="RibuloseP-bd_barrel"/>
</dbReference>
<dbReference type="SUPFAM" id="SSF51366">
    <property type="entry name" value="Ribulose-phoshate binding barrel"/>
    <property type="match status" value="1"/>
</dbReference>
<name>A0A932CQZ4_UNCTE</name>
<comment type="catalytic activity">
    <reaction evidence="6 7 10">
        <text>orotidine 5'-phosphate + H(+) = UMP + CO2</text>
        <dbReference type="Rhea" id="RHEA:11596"/>
        <dbReference type="ChEBI" id="CHEBI:15378"/>
        <dbReference type="ChEBI" id="CHEBI:16526"/>
        <dbReference type="ChEBI" id="CHEBI:57538"/>
        <dbReference type="ChEBI" id="CHEBI:57865"/>
        <dbReference type="EC" id="4.1.1.23"/>
    </reaction>
</comment>
<evidence type="ECO:0000256" key="4">
    <source>
        <dbReference type="ARBA" id="ARBA00022975"/>
    </source>
</evidence>
<organism evidence="12 13">
    <name type="scientific">Tectimicrobiota bacterium</name>
    <dbReference type="NCBI Taxonomy" id="2528274"/>
    <lineage>
        <taxon>Bacteria</taxon>
        <taxon>Pseudomonadati</taxon>
        <taxon>Nitrospinota/Tectimicrobiota group</taxon>
        <taxon>Candidatus Tectimicrobiota</taxon>
    </lineage>
</organism>
<dbReference type="InterPro" id="IPR047596">
    <property type="entry name" value="OMPdecase_bac"/>
</dbReference>
<keyword evidence="4 7" id="KW-0665">Pyrimidine biosynthesis</keyword>
<evidence type="ECO:0000259" key="11">
    <source>
        <dbReference type="SMART" id="SM00934"/>
    </source>
</evidence>
<dbReference type="GO" id="GO:0004590">
    <property type="term" value="F:orotidine-5'-phosphate decarboxylase activity"/>
    <property type="evidence" value="ECO:0007669"/>
    <property type="project" value="UniProtKB-UniRule"/>
</dbReference>
<evidence type="ECO:0000313" key="13">
    <source>
        <dbReference type="Proteomes" id="UP000769766"/>
    </source>
</evidence>
<feature type="domain" description="Orotidine 5'-phosphate decarboxylase" evidence="11">
    <location>
        <begin position="11"/>
        <end position="240"/>
    </location>
</feature>
<dbReference type="Pfam" id="PF00215">
    <property type="entry name" value="OMPdecase"/>
    <property type="match status" value="1"/>
</dbReference>
<accession>A0A932CQZ4</accession>
<dbReference type="PROSITE" id="PS00156">
    <property type="entry name" value="OMPDECASE"/>
    <property type="match status" value="1"/>
</dbReference>
<evidence type="ECO:0000256" key="5">
    <source>
        <dbReference type="ARBA" id="ARBA00023239"/>
    </source>
</evidence>
<dbReference type="GO" id="GO:0005829">
    <property type="term" value="C:cytosol"/>
    <property type="evidence" value="ECO:0007669"/>
    <property type="project" value="TreeGrafter"/>
</dbReference>